<dbReference type="AlphaFoldDB" id="A0A1B3WDE9"/>
<dbReference type="GO" id="GO:0004326">
    <property type="term" value="F:tetrahydrofolylpolyglutamate synthase activity"/>
    <property type="evidence" value="ECO:0007669"/>
    <property type="project" value="InterPro"/>
</dbReference>
<evidence type="ECO:0000256" key="2">
    <source>
        <dbReference type="ARBA" id="ARBA00004496"/>
    </source>
</evidence>
<comment type="catalytic activity">
    <reaction evidence="18 19 20">
        <text>UDP-N-acetyl-alpha-D-muramoyl-L-alanine + D-glutamate + ATP = UDP-N-acetyl-alpha-D-muramoyl-L-alanyl-D-glutamate + ADP + phosphate + H(+)</text>
        <dbReference type="Rhea" id="RHEA:16429"/>
        <dbReference type="ChEBI" id="CHEBI:15378"/>
        <dbReference type="ChEBI" id="CHEBI:29986"/>
        <dbReference type="ChEBI" id="CHEBI:30616"/>
        <dbReference type="ChEBI" id="CHEBI:43474"/>
        <dbReference type="ChEBI" id="CHEBI:83898"/>
        <dbReference type="ChEBI" id="CHEBI:83900"/>
        <dbReference type="ChEBI" id="CHEBI:456216"/>
        <dbReference type="EC" id="6.3.2.9"/>
    </reaction>
</comment>
<feature type="domain" description="Mur ligase central" evidence="22">
    <location>
        <begin position="107"/>
        <end position="285"/>
    </location>
</feature>
<evidence type="ECO:0000256" key="18">
    <source>
        <dbReference type="ARBA" id="ARBA00047632"/>
    </source>
</evidence>
<keyword evidence="11 19" id="KW-0067">ATP-binding</keyword>
<dbReference type="GO" id="GO:0005524">
    <property type="term" value="F:ATP binding"/>
    <property type="evidence" value="ECO:0007669"/>
    <property type="project" value="UniProtKB-UniRule"/>
</dbReference>
<dbReference type="Gene3D" id="3.90.190.20">
    <property type="entry name" value="Mur ligase, C-terminal domain"/>
    <property type="match status" value="1"/>
</dbReference>
<evidence type="ECO:0000256" key="1">
    <source>
        <dbReference type="ARBA" id="ARBA00002734"/>
    </source>
</evidence>
<evidence type="ECO:0000256" key="20">
    <source>
        <dbReference type="RuleBase" id="RU003664"/>
    </source>
</evidence>
<comment type="subcellular location">
    <subcellularLocation>
        <location evidence="2 19 20">Cytoplasm</location>
    </subcellularLocation>
</comment>
<evidence type="ECO:0000256" key="17">
    <source>
        <dbReference type="ARBA" id="ARBA00032324"/>
    </source>
</evidence>
<evidence type="ECO:0000256" key="9">
    <source>
        <dbReference type="ARBA" id="ARBA00022618"/>
    </source>
</evidence>
<dbReference type="GO" id="GO:0008360">
    <property type="term" value="P:regulation of cell shape"/>
    <property type="evidence" value="ECO:0007669"/>
    <property type="project" value="UniProtKB-KW"/>
</dbReference>
<accession>A0A1B3WDE9</accession>
<evidence type="ECO:0000256" key="11">
    <source>
        <dbReference type="ARBA" id="ARBA00022840"/>
    </source>
</evidence>
<keyword evidence="10 19" id="KW-0547">Nucleotide-binding</keyword>
<dbReference type="InterPro" id="IPR013221">
    <property type="entry name" value="Mur_ligase_cen"/>
</dbReference>
<gene>
    <name evidence="19" type="primary">murD</name>
    <name evidence="23" type="ORF">BCB69_02745</name>
</gene>
<keyword evidence="12 19" id="KW-0133">Cell shape</keyword>
<evidence type="ECO:0000256" key="13">
    <source>
        <dbReference type="ARBA" id="ARBA00022984"/>
    </source>
</evidence>
<dbReference type="STRING" id="39950.BCB69_02745"/>
<evidence type="ECO:0000256" key="6">
    <source>
        <dbReference type="ARBA" id="ARBA00015655"/>
    </source>
</evidence>
<feature type="domain" description="Mur ligase C-terminal" evidence="21">
    <location>
        <begin position="309"/>
        <end position="423"/>
    </location>
</feature>
<dbReference type="PANTHER" id="PTHR43692">
    <property type="entry name" value="UDP-N-ACETYLMURAMOYLALANINE--D-GLUTAMATE LIGASE"/>
    <property type="match status" value="1"/>
</dbReference>
<comment type="pathway">
    <text evidence="3 19 20">Cell wall biogenesis; peptidoglycan biosynthesis.</text>
</comment>
<dbReference type="InterPro" id="IPR005762">
    <property type="entry name" value="MurD"/>
</dbReference>
<proteinExistence type="inferred from homology"/>
<keyword evidence="7 19" id="KW-0963">Cytoplasm</keyword>
<evidence type="ECO:0000256" key="8">
    <source>
        <dbReference type="ARBA" id="ARBA00022598"/>
    </source>
</evidence>
<evidence type="ECO:0000256" key="15">
    <source>
        <dbReference type="ARBA" id="ARBA00023316"/>
    </source>
</evidence>
<dbReference type="GO" id="GO:0005737">
    <property type="term" value="C:cytoplasm"/>
    <property type="evidence" value="ECO:0007669"/>
    <property type="project" value="UniProtKB-SubCell"/>
</dbReference>
<dbReference type="Gene3D" id="3.40.1190.10">
    <property type="entry name" value="Mur-like, catalytic domain"/>
    <property type="match status" value="1"/>
</dbReference>
<evidence type="ECO:0000256" key="12">
    <source>
        <dbReference type="ARBA" id="ARBA00022960"/>
    </source>
</evidence>
<dbReference type="Pfam" id="PF21799">
    <property type="entry name" value="MurD-like_N"/>
    <property type="match status" value="1"/>
</dbReference>
<evidence type="ECO:0000313" key="24">
    <source>
        <dbReference type="Proteomes" id="UP000094757"/>
    </source>
</evidence>
<dbReference type="HAMAP" id="MF_00639">
    <property type="entry name" value="MurD"/>
    <property type="match status" value="1"/>
</dbReference>
<evidence type="ECO:0000256" key="14">
    <source>
        <dbReference type="ARBA" id="ARBA00023306"/>
    </source>
</evidence>
<evidence type="ECO:0000256" key="5">
    <source>
        <dbReference type="ARBA" id="ARBA00012212"/>
    </source>
</evidence>
<dbReference type="InterPro" id="IPR036565">
    <property type="entry name" value="Mur-like_cat_sf"/>
</dbReference>
<dbReference type="Gene3D" id="3.40.50.720">
    <property type="entry name" value="NAD(P)-binding Rossmann-like Domain"/>
    <property type="match status" value="1"/>
</dbReference>
<evidence type="ECO:0000256" key="3">
    <source>
        <dbReference type="ARBA" id="ARBA00004752"/>
    </source>
</evidence>
<dbReference type="SUPFAM" id="SSF53244">
    <property type="entry name" value="MurD-like peptide ligases, peptide-binding domain"/>
    <property type="match status" value="1"/>
</dbReference>
<feature type="binding site" evidence="19">
    <location>
        <begin position="109"/>
        <end position="115"/>
    </location>
    <ligand>
        <name>ATP</name>
        <dbReference type="ChEBI" id="CHEBI:30616"/>
    </ligand>
</feature>
<name>A0A1B3WDE9_9FIRM</name>
<dbReference type="GO" id="GO:0008764">
    <property type="term" value="F:UDP-N-acetylmuramoylalanine-D-glutamate ligase activity"/>
    <property type="evidence" value="ECO:0007669"/>
    <property type="project" value="UniProtKB-UniRule"/>
</dbReference>
<dbReference type="GO" id="GO:0009252">
    <property type="term" value="P:peptidoglycan biosynthetic process"/>
    <property type="evidence" value="ECO:0007669"/>
    <property type="project" value="UniProtKB-UniRule"/>
</dbReference>
<dbReference type="UniPathway" id="UPA00219"/>
<dbReference type="PANTHER" id="PTHR43692:SF1">
    <property type="entry name" value="UDP-N-ACETYLMURAMOYLALANINE--D-GLUTAMATE LIGASE"/>
    <property type="match status" value="1"/>
</dbReference>
<comment type="function">
    <text evidence="1 19 20">Cell wall formation. Catalyzes the addition of glutamate to the nucleotide precursor UDP-N-acetylmuramoyl-L-alanine (UMA).</text>
</comment>
<dbReference type="Pfam" id="PF08245">
    <property type="entry name" value="Mur_ligase_M"/>
    <property type="match status" value="1"/>
</dbReference>
<evidence type="ECO:0000313" key="23">
    <source>
        <dbReference type="EMBL" id="AOH38985.1"/>
    </source>
</evidence>
<comment type="similarity">
    <text evidence="4 19">Belongs to the MurCDEF family.</text>
</comment>
<dbReference type="Pfam" id="PF02875">
    <property type="entry name" value="Mur_ligase_C"/>
    <property type="match status" value="1"/>
</dbReference>
<keyword evidence="15 19" id="KW-0961">Cell wall biogenesis/degradation</keyword>
<dbReference type="InterPro" id="IPR018109">
    <property type="entry name" value="Folylpolyglutamate_synth_CS"/>
</dbReference>
<dbReference type="InterPro" id="IPR036615">
    <property type="entry name" value="Mur_ligase_C_dom_sf"/>
</dbReference>
<dbReference type="EC" id="6.3.2.9" evidence="5 19"/>
<dbReference type="GO" id="GO:0051301">
    <property type="term" value="P:cell division"/>
    <property type="evidence" value="ECO:0007669"/>
    <property type="project" value="UniProtKB-KW"/>
</dbReference>
<dbReference type="Proteomes" id="UP000094757">
    <property type="component" value="Chromosome"/>
</dbReference>
<evidence type="ECO:0000259" key="22">
    <source>
        <dbReference type="Pfam" id="PF08245"/>
    </source>
</evidence>
<dbReference type="RefSeq" id="WP_069176953.1">
    <property type="nucleotide sequence ID" value="NZ_CP017037.1"/>
</dbReference>
<evidence type="ECO:0000256" key="10">
    <source>
        <dbReference type="ARBA" id="ARBA00022741"/>
    </source>
</evidence>
<evidence type="ECO:0000256" key="16">
    <source>
        <dbReference type="ARBA" id="ARBA00030398"/>
    </source>
</evidence>
<dbReference type="SUPFAM" id="SSF51984">
    <property type="entry name" value="MurCD N-terminal domain"/>
    <property type="match status" value="1"/>
</dbReference>
<evidence type="ECO:0000256" key="7">
    <source>
        <dbReference type="ARBA" id="ARBA00022490"/>
    </source>
</evidence>
<dbReference type="InterPro" id="IPR004101">
    <property type="entry name" value="Mur_ligase_C"/>
</dbReference>
<keyword evidence="9 19" id="KW-0132">Cell division</keyword>
<evidence type="ECO:0000256" key="19">
    <source>
        <dbReference type="HAMAP-Rule" id="MF_00639"/>
    </source>
</evidence>
<keyword evidence="8 19" id="KW-0436">Ligase</keyword>
<dbReference type="PROSITE" id="PS01011">
    <property type="entry name" value="FOLYLPOLYGLU_SYNT_1"/>
    <property type="match status" value="1"/>
</dbReference>
<dbReference type="EMBL" id="CP017037">
    <property type="protein sequence ID" value="AOH38985.1"/>
    <property type="molecule type" value="Genomic_DNA"/>
</dbReference>
<sequence>MKNVLVLGAGISGLGAAQVLAKRGFNVVLSDLADRIGDKKKKLIEAGVIFCFGPQSDLLLEGMDTVVLSPAVPSENPIVRGAIKRGISVISEVELGYLITKAPILGITGTNGKTTTTTLLGKMIKEESIPCAVAGNIGVSLSVEVENVPQTGLIAAELSSFQLEFIDTFKPKAAVILNITPDHMERHHTMDAYVAAKSRIFENMDKESYLLLNEQDPYTPKLLEEAEKHTSVYLLNVSTEVDRGACIVNNKLVLKVNKQQIIICDISELQIKGAQNHEDCLAAAFLAYIGGVSIESIRKVLLSFKGLAHRVEFVRTLHGVSYFNDSKATNVDAALKGMSSFNKPLILIVGGHDKGTPLHDFMEYVKIHAKYIILIGESSERFYEEAKRAGIHTIEKAVNMEEAIKKAQNIATIGDVVMLSPACSSFDMYSCYEERGDIFKDIVNHLN</sequence>
<protein>
    <recommendedName>
        <fullName evidence="6 19">UDP-N-acetylmuramoylalanine--D-glutamate ligase</fullName>
        <ecNumber evidence="5 19">6.3.2.9</ecNumber>
    </recommendedName>
    <alternativeName>
        <fullName evidence="17 19">D-glutamic acid-adding enzyme</fullName>
    </alternativeName>
    <alternativeName>
        <fullName evidence="16 19">UDP-N-acetylmuramoyl-L-alanyl-D-glutamate synthetase</fullName>
    </alternativeName>
</protein>
<dbReference type="NCBIfam" id="TIGR01087">
    <property type="entry name" value="murD"/>
    <property type="match status" value="1"/>
</dbReference>
<keyword evidence="14 19" id="KW-0131">Cell cycle</keyword>
<dbReference type="KEGG" id="dpn:BCB69_02745"/>
<keyword evidence="13 19" id="KW-0573">Peptidoglycan synthesis</keyword>
<dbReference type="GO" id="GO:0071555">
    <property type="term" value="P:cell wall organization"/>
    <property type="evidence" value="ECO:0007669"/>
    <property type="project" value="UniProtKB-KW"/>
</dbReference>
<organism evidence="23 24">
    <name type="scientific">Dialister pneumosintes</name>
    <dbReference type="NCBI Taxonomy" id="39950"/>
    <lineage>
        <taxon>Bacteria</taxon>
        <taxon>Bacillati</taxon>
        <taxon>Bacillota</taxon>
        <taxon>Negativicutes</taxon>
        <taxon>Veillonellales</taxon>
        <taxon>Veillonellaceae</taxon>
        <taxon>Dialister</taxon>
    </lineage>
</organism>
<reference evidence="24" key="1">
    <citation type="submission" date="2016-08" db="EMBL/GenBank/DDBJ databases">
        <authorList>
            <person name="Holder M.E."/>
            <person name="Ajami N.J."/>
            <person name="Petrosino J.F."/>
        </authorList>
    </citation>
    <scope>NUCLEOTIDE SEQUENCE [LARGE SCALE GENOMIC DNA]</scope>
    <source>
        <strain evidence="24">F0677</strain>
    </source>
</reference>
<evidence type="ECO:0000256" key="4">
    <source>
        <dbReference type="ARBA" id="ARBA00010416"/>
    </source>
</evidence>
<dbReference type="SUPFAM" id="SSF53623">
    <property type="entry name" value="MurD-like peptide ligases, catalytic domain"/>
    <property type="match status" value="1"/>
</dbReference>
<evidence type="ECO:0000259" key="21">
    <source>
        <dbReference type="Pfam" id="PF02875"/>
    </source>
</evidence>